<protein>
    <submittedName>
        <fullName evidence="1">DUF3160 domain-containing protein</fullName>
    </submittedName>
</protein>
<dbReference type="EMBL" id="CP042817">
    <property type="protein sequence ID" value="QEJ98374.1"/>
    <property type="molecule type" value="Genomic_DNA"/>
</dbReference>
<organism evidence="1 2">
    <name type="scientific">Treponema phagedenis</name>
    <dbReference type="NCBI Taxonomy" id="162"/>
    <lineage>
        <taxon>Bacteria</taxon>
        <taxon>Pseudomonadati</taxon>
        <taxon>Spirochaetota</taxon>
        <taxon>Spirochaetia</taxon>
        <taxon>Spirochaetales</taxon>
        <taxon>Treponemataceae</taxon>
        <taxon>Treponema</taxon>
    </lineage>
</organism>
<dbReference type="InterPro" id="IPR022601">
    <property type="entry name" value="DUF3160"/>
</dbReference>
<dbReference type="GeneID" id="80426788"/>
<dbReference type="RefSeq" id="WP_082048214.1">
    <property type="nucleotide sequence ID" value="NZ_CDNC01000015.1"/>
</dbReference>
<dbReference type="Pfam" id="PF11369">
    <property type="entry name" value="DUF3160"/>
    <property type="match status" value="1"/>
</dbReference>
<dbReference type="Proteomes" id="UP000323594">
    <property type="component" value="Chromosome"/>
</dbReference>
<dbReference type="AlphaFoldDB" id="A0AAE6IU57"/>
<proteinExistence type="predicted"/>
<reference evidence="1 2" key="1">
    <citation type="submission" date="2019-08" db="EMBL/GenBank/DDBJ databases">
        <authorList>
            <person name="Kuhnert P."/>
        </authorList>
    </citation>
    <scope>NUCLEOTIDE SEQUENCE [LARGE SCALE GENOMIC DNA]</scope>
    <source>
        <strain evidence="1 2">B36.5</strain>
    </source>
</reference>
<evidence type="ECO:0000313" key="2">
    <source>
        <dbReference type="Proteomes" id="UP000323594"/>
    </source>
</evidence>
<accession>A0AAE6IU57</accession>
<sequence length="217" mass="25294">MTPESYEQPFFLYKDNKDYIPSFVTTDSVLHIYHIFYDFLLRKLEAEEFLPKLEALNDGLLKKSIEVYNQVKNPQLKKAALLNCAYFAAGQKLLNKPLPKRLPKEAAKLAATDFKNVNAVFGKNALSLPWPNVDFTQFTVRGHYTRSPELSNYFKTIMWYGQLGFFALNYESDNKDYFKNPRNEFIMMRALMISKLVSDSPEFLKSGNLFMSRFVFL</sequence>
<gene>
    <name evidence="1" type="ORF">FUT82_10450</name>
</gene>
<evidence type="ECO:0000313" key="1">
    <source>
        <dbReference type="EMBL" id="QEJ98374.1"/>
    </source>
</evidence>
<name>A0AAE6IU57_TREPH</name>